<dbReference type="InterPro" id="IPR026444">
    <property type="entry name" value="Secre_tail"/>
</dbReference>
<dbReference type="InterPro" id="IPR003599">
    <property type="entry name" value="Ig_sub"/>
</dbReference>
<dbReference type="Pfam" id="PF07995">
    <property type="entry name" value="GSDH"/>
    <property type="match status" value="1"/>
</dbReference>
<dbReference type="PANTHER" id="PTHR19328:SF75">
    <property type="entry name" value="ALDOSE SUGAR DEHYDROGENASE YLII"/>
    <property type="match status" value="1"/>
</dbReference>
<dbReference type="EMBL" id="CP048222">
    <property type="protein sequence ID" value="QHT69191.1"/>
    <property type="molecule type" value="Genomic_DNA"/>
</dbReference>
<sequence length="917" mass="101212">MKNKYQPSSTFKSSVRLFIKFYLCIGITIFAITSGFSQQFPDGFTQTSIVKTLDTPTAMAFAPDGRIFVAEQGQGAILRVIKNGNLLPEPAIEIEPETKGNKSIIGITFDPNFRNNQYIYLYYIIIKTKHARVSRFKIDGDIIQKESEEVIVEIDEIKPEINHNGGQIQFGIDGKLYIATGDLYKPEQAQDLNNYHGKIIRVNPDGSVPSDNPFTGADDSEQKKRIWAYGIRNGFSFDIQPGTGKLFINDVGSDYYEEINDATKGGLNFGWPAEEGPGKNPDYVSPLYSYQRILEPGNDHGCAITGGVFFNPATTNYPASYKGKYIFQEYCNGWIAMLDLNNSAVKVPFATDLGSGNIYLTVGTDGNLYYLSRNGKNSILYKITYTQQEAPQITNQPDDITVAEGQSTSFTVSASGTATLQYQWQKNGKDIPGATAAKYAISKTKPQDAGQYRVIVTNTAGSVTSRAAILSVTTNNDAPVAVIITPTAGSKYQAGQVLSFEGSATDEEDGELPDSAFTWDIVFHHNTHTHEMPVVSSGKKKGTFVIPNTGEPEISVWYRLYLTVKDSKGASHKIYRDIYPRTSVINFATEPAGLAITFDGKPLTTPTSIDGVEGILRSIGTAATQSLNGKEYIFDRWKHGGSRIQTIAFPEDNLTYTAVFKRVDTPDDLVKVNINFQPSSSTTPTGYLADIGEVFANRANGFSYGWNQTTFYARDRYPMAGYDRRYLTLNHMQKIKGSDAIWEIALPDGTYQVTVVCSDPLYTNQINHLLIENQRLSDEDRYDEVDEYEVTVEVTDGRLTIKPAPDAVNAKISFVDIMQVSAGARVASAGKLANLQMEVFPNPVSDKLSVKLFTSQAGQVKLTLTDVLSRPVQGQLYQLEQGEHMLSLPVHSLKAGSYLLQISTPSHSFSKRITIVK</sequence>
<evidence type="ECO:0000256" key="1">
    <source>
        <dbReference type="SAM" id="Phobius"/>
    </source>
</evidence>
<keyword evidence="4" id="KW-1185">Reference proteome</keyword>
<evidence type="ECO:0000313" key="3">
    <source>
        <dbReference type="EMBL" id="QHT69191.1"/>
    </source>
</evidence>
<dbReference type="InterPro" id="IPR011041">
    <property type="entry name" value="Quinoprot_gluc/sorb_DH_b-prop"/>
</dbReference>
<dbReference type="InterPro" id="IPR008979">
    <property type="entry name" value="Galactose-bd-like_sf"/>
</dbReference>
<gene>
    <name evidence="3" type="ORF">GXP67_22375</name>
</gene>
<dbReference type="PANTHER" id="PTHR19328">
    <property type="entry name" value="HEDGEHOG-INTERACTING PROTEIN"/>
    <property type="match status" value="1"/>
</dbReference>
<dbReference type="InterPro" id="IPR012938">
    <property type="entry name" value="Glc/Sorbosone_DH"/>
</dbReference>
<dbReference type="InterPro" id="IPR011042">
    <property type="entry name" value="6-blade_b-propeller_TolB-like"/>
</dbReference>
<keyword evidence="1" id="KW-0472">Membrane</keyword>
<dbReference type="Gene3D" id="2.120.10.30">
    <property type="entry name" value="TolB, C-terminal domain"/>
    <property type="match status" value="1"/>
</dbReference>
<organism evidence="3 4">
    <name type="scientific">Rhodocytophaga rosea</name>
    <dbReference type="NCBI Taxonomy" id="2704465"/>
    <lineage>
        <taxon>Bacteria</taxon>
        <taxon>Pseudomonadati</taxon>
        <taxon>Bacteroidota</taxon>
        <taxon>Cytophagia</taxon>
        <taxon>Cytophagales</taxon>
        <taxon>Rhodocytophagaceae</taxon>
        <taxon>Rhodocytophaga</taxon>
    </lineage>
</organism>
<dbReference type="Pfam" id="PF07679">
    <property type="entry name" value="I-set"/>
    <property type="match status" value="1"/>
</dbReference>
<dbReference type="InterPro" id="IPR013783">
    <property type="entry name" value="Ig-like_fold"/>
</dbReference>
<dbReference type="Gene3D" id="2.60.40.10">
    <property type="entry name" value="Immunoglobulins"/>
    <property type="match status" value="2"/>
</dbReference>
<feature type="domain" description="Ig-like" evidence="2">
    <location>
        <begin position="391"/>
        <end position="471"/>
    </location>
</feature>
<dbReference type="Pfam" id="PF18962">
    <property type="entry name" value="Por_Secre_tail"/>
    <property type="match status" value="1"/>
</dbReference>
<dbReference type="AlphaFoldDB" id="A0A6C0GM95"/>
<accession>A0A6C0GM95</accession>
<dbReference type="InterPro" id="IPR013098">
    <property type="entry name" value="Ig_I-set"/>
</dbReference>
<reference evidence="3 4" key="1">
    <citation type="submission" date="2020-01" db="EMBL/GenBank/DDBJ databases">
        <authorList>
            <person name="Kim M.K."/>
        </authorList>
    </citation>
    <scope>NUCLEOTIDE SEQUENCE [LARGE SCALE GENOMIC DNA]</scope>
    <source>
        <strain evidence="3 4">172606-1</strain>
    </source>
</reference>
<dbReference type="SMART" id="SM00409">
    <property type="entry name" value="IG"/>
    <property type="match status" value="1"/>
</dbReference>
<dbReference type="Proteomes" id="UP000480178">
    <property type="component" value="Chromosome"/>
</dbReference>
<dbReference type="InterPro" id="IPR007110">
    <property type="entry name" value="Ig-like_dom"/>
</dbReference>
<protein>
    <submittedName>
        <fullName evidence="3">T9SS type A sorting domain-containing protein</fullName>
    </submittedName>
</protein>
<keyword evidence="1" id="KW-0812">Transmembrane</keyword>
<dbReference type="InterPro" id="IPR036179">
    <property type="entry name" value="Ig-like_dom_sf"/>
</dbReference>
<dbReference type="KEGG" id="rhoz:GXP67_22375"/>
<evidence type="ECO:0000313" key="4">
    <source>
        <dbReference type="Proteomes" id="UP000480178"/>
    </source>
</evidence>
<dbReference type="RefSeq" id="WP_162445180.1">
    <property type="nucleotide sequence ID" value="NZ_CP048222.1"/>
</dbReference>
<evidence type="ECO:0000259" key="2">
    <source>
        <dbReference type="PROSITE" id="PS50835"/>
    </source>
</evidence>
<dbReference type="NCBIfam" id="TIGR04183">
    <property type="entry name" value="Por_Secre_tail"/>
    <property type="match status" value="1"/>
</dbReference>
<keyword evidence="1" id="KW-1133">Transmembrane helix</keyword>
<dbReference type="PROSITE" id="PS50835">
    <property type="entry name" value="IG_LIKE"/>
    <property type="match status" value="1"/>
</dbReference>
<dbReference type="SUPFAM" id="SSF48726">
    <property type="entry name" value="Immunoglobulin"/>
    <property type="match status" value="1"/>
</dbReference>
<feature type="transmembrane region" description="Helical" evidence="1">
    <location>
        <begin position="21"/>
        <end position="40"/>
    </location>
</feature>
<dbReference type="Gene3D" id="2.60.120.430">
    <property type="entry name" value="Galactose-binding lectin"/>
    <property type="match status" value="1"/>
</dbReference>
<dbReference type="SUPFAM" id="SSF49785">
    <property type="entry name" value="Galactose-binding domain-like"/>
    <property type="match status" value="1"/>
</dbReference>
<dbReference type="SUPFAM" id="SSF50952">
    <property type="entry name" value="Soluble quinoprotein glucose dehydrogenase"/>
    <property type="match status" value="1"/>
</dbReference>
<proteinExistence type="predicted"/>
<name>A0A6C0GM95_9BACT</name>